<dbReference type="InterPro" id="IPR003010">
    <property type="entry name" value="C-N_Hydrolase"/>
</dbReference>
<keyword evidence="5" id="KW-0067">ATP-binding</keyword>
<dbReference type="InterPro" id="IPR022310">
    <property type="entry name" value="NAD/GMP_synthase"/>
</dbReference>
<evidence type="ECO:0000256" key="1">
    <source>
        <dbReference type="ARBA" id="ARBA00004790"/>
    </source>
</evidence>
<dbReference type="SUPFAM" id="SSF52402">
    <property type="entry name" value="Adenine nucleotide alpha hydrolases-like"/>
    <property type="match status" value="1"/>
</dbReference>
<evidence type="ECO:0000256" key="7">
    <source>
        <dbReference type="ARBA" id="ARBA00030681"/>
    </source>
</evidence>
<proteinExistence type="predicted"/>
<dbReference type="SUPFAM" id="SSF56317">
    <property type="entry name" value="Carbon-nitrogen hydrolase"/>
    <property type="match status" value="1"/>
</dbReference>
<dbReference type="InterPro" id="IPR036526">
    <property type="entry name" value="C-N_Hydrolase_sf"/>
</dbReference>
<evidence type="ECO:0000256" key="2">
    <source>
        <dbReference type="ARBA" id="ARBA00017309"/>
    </source>
</evidence>
<accession>A0ABY7ECF8</accession>
<evidence type="ECO:0000313" key="10">
    <source>
        <dbReference type="EMBL" id="WAR07702.1"/>
    </source>
</evidence>
<dbReference type="InterPro" id="IPR014729">
    <property type="entry name" value="Rossmann-like_a/b/a_fold"/>
</dbReference>
<dbReference type="PANTHER" id="PTHR23090:SF9">
    <property type="entry name" value="GLUTAMINE-DEPENDENT NAD(+) SYNTHETASE"/>
    <property type="match status" value="1"/>
</dbReference>
<dbReference type="Gene3D" id="3.40.50.620">
    <property type="entry name" value="HUPs"/>
    <property type="match status" value="1"/>
</dbReference>
<dbReference type="CDD" id="cd07570">
    <property type="entry name" value="GAT_Gln-NAD-synth"/>
    <property type="match status" value="1"/>
</dbReference>
<evidence type="ECO:0000256" key="8">
    <source>
        <dbReference type="SAM" id="MobiDB-lite"/>
    </source>
</evidence>
<comment type="pathway">
    <text evidence="1">Cofactor biosynthesis; NAD(+) biosynthesis.</text>
</comment>
<evidence type="ECO:0000256" key="5">
    <source>
        <dbReference type="ARBA" id="ARBA00022840"/>
    </source>
</evidence>
<feature type="region of interest" description="Disordered" evidence="8">
    <location>
        <begin position="481"/>
        <end position="516"/>
    </location>
</feature>
<evidence type="ECO:0000256" key="4">
    <source>
        <dbReference type="ARBA" id="ARBA00022741"/>
    </source>
</evidence>
<dbReference type="InterPro" id="IPR003694">
    <property type="entry name" value="NAD_synthase"/>
</dbReference>
<keyword evidence="4" id="KW-0547">Nucleotide-binding</keyword>
<sequence>MKKMGRKVTLATCTLNQWAMDFEGNLSRILQSFQEAKALGAKYRMGPELEICGYGCNDHFHESDTFLHSWQVLAELIHAPECQDIIADVGMPVMHKNVAYNCRVIFLNKKILLIRPKMILCNDFNYRESRWFTAWKRVRETEEFYLPRMIQDITLQLKVPFGDAVISTLDTCIGSEICEELWNLQSRHIDMALDGVEIFTNGSGSHHELRKAYVRVDLIKSGTMKTVNVATIDLEDIRAYRNSVRSYCEQNSRAPAFPRIHVDYALSGDDYFLPVSQPFEFNLGPALWLWDYLRRSGQGGFFLPLSGGIDSSSVACIVHSMCHLMSMCCRTSGVPFHLSIGIDTAVAGVLGVFSAAMKLVPKFKVHGGGMRENLALQNVQARVRMVLAYLFAQLSLWARGRPGGLLVLGSANVDEAADVNPIGGISKTDLRSFIRFCIQRFKITALEGIYSAPPTAELEPLREGQLAQTDEVKRLQKAGITNHEQGTSQSAKNQQGTITNNSSGTNNSHTGNQSSFTPGVMVALATEEEAVNTRATGWSAAPISGHLLDKISAHGPGQTVSMQMDVSGSDVEHKLKRPKLSASLVSSEV</sequence>
<gene>
    <name evidence="10" type="ORF">MAR_017660</name>
</gene>
<keyword evidence="3" id="KW-0436">Ligase</keyword>
<evidence type="ECO:0000313" key="11">
    <source>
        <dbReference type="Proteomes" id="UP001164746"/>
    </source>
</evidence>
<dbReference type="Pfam" id="PF02540">
    <property type="entry name" value="NAD_synthase"/>
    <property type="match status" value="1"/>
</dbReference>
<feature type="domain" description="CN hydrolase" evidence="9">
    <location>
        <begin position="8"/>
        <end position="283"/>
    </location>
</feature>
<dbReference type="Pfam" id="PF00795">
    <property type="entry name" value="CN_hydrolase"/>
    <property type="match status" value="1"/>
</dbReference>
<evidence type="ECO:0000256" key="6">
    <source>
        <dbReference type="ARBA" id="ARBA00023027"/>
    </source>
</evidence>
<feature type="compositionally biased region" description="Polar residues" evidence="8">
    <location>
        <begin position="482"/>
        <end position="495"/>
    </location>
</feature>
<reference evidence="10" key="1">
    <citation type="submission" date="2022-11" db="EMBL/GenBank/DDBJ databases">
        <title>Centuries of genome instability and evolution in soft-shell clam transmissible cancer (bioRxiv).</title>
        <authorList>
            <person name="Hart S.F.M."/>
            <person name="Yonemitsu M.A."/>
            <person name="Giersch R.M."/>
            <person name="Beal B.F."/>
            <person name="Arriagada G."/>
            <person name="Davis B.W."/>
            <person name="Ostrander E.A."/>
            <person name="Goff S.P."/>
            <person name="Metzger M.J."/>
        </authorList>
    </citation>
    <scope>NUCLEOTIDE SEQUENCE</scope>
    <source>
        <strain evidence="10">MELC-2E11</strain>
        <tissue evidence="10">Siphon/mantle</tissue>
    </source>
</reference>
<organism evidence="10 11">
    <name type="scientific">Mya arenaria</name>
    <name type="common">Soft-shell clam</name>
    <dbReference type="NCBI Taxonomy" id="6604"/>
    <lineage>
        <taxon>Eukaryota</taxon>
        <taxon>Metazoa</taxon>
        <taxon>Spiralia</taxon>
        <taxon>Lophotrochozoa</taxon>
        <taxon>Mollusca</taxon>
        <taxon>Bivalvia</taxon>
        <taxon>Autobranchia</taxon>
        <taxon>Heteroconchia</taxon>
        <taxon>Euheterodonta</taxon>
        <taxon>Imparidentia</taxon>
        <taxon>Neoheterodontei</taxon>
        <taxon>Myida</taxon>
        <taxon>Myoidea</taxon>
        <taxon>Myidae</taxon>
        <taxon>Mya</taxon>
    </lineage>
</organism>
<dbReference type="PROSITE" id="PS50263">
    <property type="entry name" value="CN_HYDROLASE"/>
    <property type="match status" value="1"/>
</dbReference>
<keyword evidence="6" id="KW-0520">NAD</keyword>
<evidence type="ECO:0000259" key="9">
    <source>
        <dbReference type="PROSITE" id="PS50263"/>
    </source>
</evidence>
<dbReference type="PANTHER" id="PTHR23090">
    <property type="entry name" value="NH 3 /GLUTAMINE-DEPENDENT NAD + SYNTHETASE"/>
    <property type="match status" value="1"/>
</dbReference>
<protein>
    <recommendedName>
        <fullName evidence="2">Glutamine-dependent NAD(+) synthetase</fullName>
    </recommendedName>
    <alternativeName>
        <fullName evidence="7">NAD(+) synthase [glutamine-hydrolyzing]</fullName>
    </alternativeName>
</protein>
<dbReference type="Gene3D" id="3.60.110.10">
    <property type="entry name" value="Carbon-nitrogen hydrolase"/>
    <property type="match status" value="1"/>
</dbReference>
<dbReference type="CDD" id="cd00553">
    <property type="entry name" value="NAD_synthase"/>
    <property type="match status" value="1"/>
</dbReference>
<name>A0ABY7ECF8_MYAAR</name>
<keyword evidence="11" id="KW-1185">Reference proteome</keyword>
<evidence type="ECO:0000256" key="3">
    <source>
        <dbReference type="ARBA" id="ARBA00022598"/>
    </source>
</evidence>
<feature type="compositionally biased region" description="Low complexity" evidence="8">
    <location>
        <begin position="496"/>
        <end position="515"/>
    </location>
</feature>
<dbReference type="Proteomes" id="UP001164746">
    <property type="component" value="Chromosome 6"/>
</dbReference>
<dbReference type="EMBL" id="CP111017">
    <property type="protein sequence ID" value="WAR07702.1"/>
    <property type="molecule type" value="Genomic_DNA"/>
</dbReference>